<evidence type="ECO:0000256" key="4">
    <source>
        <dbReference type="ARBA" id="ARBA00022723"/>
    </source>
</evidence>
<evidence type="ECO:0000256" key="6">
    <source>
        <dbReference type="ARBA" id="ARBA00023004"/>
    </source>
</evidence>
<keyword evidence="6 9" id="KW-0408">Iron</keyword>
<dbReference type="NCBIfam" id="NF033656">
    <property type="entry name" value="DMQ_monoox_COQ7"/>
    <property type="match status" value="1"/>
</dbReference>
<evidence type="ECO:0000256" key="8">
    <source>
        <dbReference type="ARBA" id="ARBA00023136"/>
    </source>
</evidence>
<evidence type="ECO:0000256" key="2">
    <source>
        <dbReference type="ARBA" id="ARBA00022475"/>
    </source>
</evidence>
<evidence type="ECO:0000256" key="5">
    <source>
        <dbReference type="ARBA" id="ARBA00023002"/>
    </source>
</evidence>
<feature type="binding site" evidence="9">
    <location>
        <position position="155"/>
    </location>
    <ligand>
        <name>Fe cation</name>
        <dbReference type="ChEBI" id="CHEBI:24875"/>
        <label>2</label>
    </ligand>
</feature>
<comment type="pathway">
    <text evidence="1 9">Cofactor biosynthesis; ubiquinone biosynthesis.</text>
</comment>
<comment type="caution">
    <text evidence="10">The sequence shown here is derived from an EMBL/GenBank/DDBJ whole genome shotgun (WGS) entry which is preliminary data.</text>
</comment>
<gene>
    <name evidence="9 10" type="primary">coq7</name>
    <name evidence="10" type="ORF">GCM10011487_51240</name>
</gene>
<keyword evidence="2 9" id="KW-1003">Cell membrane</keyword>
<dbReference type="GO" id="GO:0005886">
    <property type="term" value="C:plasma membrane"/>
    <property type="evidence" value="ECO:0007669"/>
    <property type="project" value="UniProtKB-SubCell"/>
</dbReference>
<feature type="binding site" evidence="9">
    <location>
        <position position="187"/>
    </location>
    <ligand>
        <name>Fe cation</name>
        <dbReference type="ChEBI" id="CHEBI:24875"/>
        <label>1</label>
    </ligand>
</feature>
<comment type="subcellular location">
    <subcellularLocation>
        <location evidence="9">Cell membrane</location>
        <topology evidence="9">Peripheral membrane protein</topology>
    </subcellularLocation>
</comment>
<dbReference type="Proteomes" id="UP000445000">
    <property type="component" value="Unassembled WGS sequence"/>
</dbReference>
<evidence type="ECO:0000256" key="1">
    <source>
        <dbReference type="ARBA" id="ARBA00004749"/>
    </source>
</evidence>
<feature type="binding site" evidence="9">
    <location>
        <position position="106"/>
    </location>
    <ligand>
        <name>Fe cation</name>
        <dbReference type="ChEBI" id="CHEBI:24875"/>
        <label>1</label>
    </ligand>
</feature>
<feature type="binding site" evidence="9">
    <location>
        <position position="103"/>
    </location>
    <ligand>
        <name>Fe cation</name>
        <dbReference type="ChEBI" id="CHEBI:24875"/>
        <label>1</label>
    </ligand>
</feature>
<evidence type="ECO:0000313" key="10">
    <source>
        <dbReference type="EMBL" id="GFE83124.1"/>
    </source>
</evidence>
<name>A0A829YID8_9GAMM</name>
<dbReference type="InterPro" id="IPR009078">
    <property type="entry name" value="Ferritin-like_SF"/>
</dbReference>
<dbReference type="GO" id="GO:0046872">
    <property type="term" value="F:metal ion binding"/>
    <property type="evidence" value="ECO:0007669"/>
    <property type="project" value="UniProtKB-KW"/>
</dbReference>
<evidence type="ECO:0000313" key="11">
    <source>
        <dbReference type="Proteomes" id="UP000445000"/>
    </source>
</evidence>
<keyword evidence="11" id="KW-1185">Reference proteome</keyword>
<keyword evidence="8 9" id="KW-0472">Membrane</keyword>
<organism evidence="10 11">
    <name type="scientific">Steroidobacter agaridevorans</name>
    <dbReference type="NCBI Taxonomy" id="2695856"/>
    <lineage>
        <taxon>Bacteria</taxon>
        <taxon>Pseudomonadati</taxon>
        <taxon>Pseudomonadota</taxon>
        <taxon>Gammaproteobacteria</taxon>
        <taxon>Steroidobacterales</taxon>
        <taxon>Steroidobacteraceae</taxon>
        <taxon>Steroidobacter</taxon>
    </lineage>
</organism>
<evidence type="ECO:0000256" key="7">
    <source>
        <dbReference type="ARBA" id="ARBA00023033"/>
    </source>
</evidence>
<keyword evidence="5 9" id="KW-0560">Oxidoreductase</keyword>
<evidence type="ECO:0000256" key="3">
    <source>
        <dbReference type="ARBA" id="ARBA00022688"/>
    </source>
</evidence>
<dbReference type="GO" id="GO:0006744">
    <property type="term" value="P:ubiquinone biosynthetic process"/>
    <property type="evidence" value="ECO:0007669"/>
    <property type="project" value="UniProtKB-UniRule"/>
</dbReference>
<feature type="binding site" evidence="9">
    <location>
        <position position="103"/>
    </location>
    <ligand>
        <name>Fe cation</name>
        <dbReference type="ChEBI" id="CHEBI:24875"/>
        <label>2</label>
    </ligand>
</feature>
<dbReference type="CDD" id="cd01042">
    <property type="entry name" value="DMQH"/>
    <property type="match status" value="1"/>
</dbReference>
<dbReference type="PANTHER" id="PTHR11237:SF4">
    <property type="entry name" value="5-DEMETHOXYUBIQUINONE HYDROXYLASE, MITOCHONDRIAL"/>
    <property type="match status" value="1"/>
</dbReference>
<dbReference type="Pfam" id="PF03232">
    <property type="entry name" value="COQ7"/>
    <property type="match status" value="1"/>
</dbReference>
<comment type="cofactor">
    <cofactor evidence="9">
        <name>Fe cation</name>
        <dbReference type="ChEBI" id="CHEBI:24875"/>
    </cofactor>
    <text evidence="9">Binds 2 iron ions per subunit.</text>
</comment>
<accession>A0A829YID8</accession>
<dbReference type="EC" id="1.14.99.60" evidence="9"/>
<dbReference type="GO" id="GO:0008682">
    <property type="term" value="F:3-demethoxyubiquinol 3-hydroxylase activity"/>
    <property type="evidence" value="ECO:0007669"/>
    <property type="project" value="UniProtKB-EC"/>
</dbReference>
<proteinExistence type="inferred from homology"/>
<feature type="binding site" evidence="9">
    <location>
        <position position="187"/>
    </location>
    <ligand>
        <name>Fe cation</name>
        <dbReference type="ChEBI" id="CHEBI:24875"/>
        <label>2</label>
    </ligand>
</feature>
<feature type="binding site" evidence="9">
    <location>
        <position position="190"/>
    </location>
    <ligand>
        <name>Fe cation</name>
        <dbReference type="ChEBI" id="CHEBI:24875"/>
        <label>2</label>
    </ligand>
</feature>
<dbReference type="UniPathway" id="UPA00232"/>
<dbReference type="PANTHER" id="PTHR11237">
    <property type="entry name" value="COENZYME Q10 BIOSYNTHESIS PROTEIN 7"/>
    <property type="match status" value="1"/>
</dbReference>
<dbReference type="EMBL" id="BLJN01000005">
    <property type="protein sequence ID" value="GFE83124.1"/>
    <property type="molecule type" value="Genomic_DNA"/>
</dbReference>
<keyword evidence="4 9" id="KW-0479">Metal-binding</keyword>
<protein>
    <recommendedName>
        <fullName evidence="9">3-demethoxyubiquinol 3-hydroxylase</fullName>
        <shortName evidence="9">DMQ hydroxylase</shortName>
        <ecNumber evidence="9">1.14.99.60</ecNumber>
    </recommendedName>
    <alternativeName>
        <fullName evidence="9">2-nonaprenyl-3-methyl-6-methoxy-1,4-benzoquinol hydroxylase</fullName>
    </alternativeName>
</protein>
<dbReference type="Gene3D" id="1.20.1260.10">
    <property type="match status" value="1"/>
</dbReference>
<dbReference type="AlphaFoldDB" id="A0A829YID8"/>
<comment type="catalytic activity">
    <reaction evidence="9">
        <text>a 5-methoxy-2-methyl-3-(all-trans-polyprenyl)benzene-1,4-diol + AH2 + O2 = a 3-demethylubiquinol + A + H2O</text>
        <dbReference type="Rhea" id="RHEA:50908"/>
        <dbReference type="Rhea" id="RHEA-COMP:10859"/>
        <dbReference type="Rhea" id="RHEA-COMP:10914"/>
        <dbReference type="ChEBI" id="CHEBI:13193"/>
        <dbReference type="ChEBI" id="CHEBI:15377"/>
        <dbReference type="ChEBI" id="CHEBI:15379"/>
        <dbReference type="ChEBI" id="CHEBI:17499"/>
        <dbReference type="ChEBI" id="CHEBI:84167"/>
        <dbReference type="ChEBI" id="CHEBI:84422"/>
        <dbReference type="EC" id="1.14.99.60"/>
    </reaction>
</comment>
<dbReference type="InterPro" id="IPR047809">
    <property type="entry name" value="COQ7_proteobact"/>
</dbReference>
<comment type="similarity">
    <text evidence="9">Belongs to the COQ7 family.</text>
</comment>
<sequence>MNPMDSSLETGRRYTLLDRLLTPADQTLRTLFASHVAGRPNPAENQPETPEIADNPANRRHVAALMRINHSGEVAAQALYQGQAFVSRADATRASLMEAAREETDHLAWCAERIRQLGGRTSVLNPLWYAGSFTIGALAGLAGDKVSLGFVAETERQVVEHLDGHLQRLPAEDTRTRAIIQQMSADEERHGRNAELAGGAQLPGPVRALMKLTAKVMTRTAYWL</sequence>
<feature type="binding site" evidence="9">
    <location>
        <position position="73"/>
    </location>
    <ligand>
        <name>Fe cation</name>
        <dbReference type="ChEBI" id="CHEBI:24875"/>
        <label>1</label>
    </ligand>
</feature>
<comment type="function">
    <text evidence="9">Catalyzes the hydroxylation of 2-nonaprenyl-3-methyl-6-methoxy-1,4-benzoquinol during ubiquinone biosynthesis.</text>
</comment>
<dbReference type="InterPro" id="IPR011566">
    <property type="entry name" value="Ubq_synth_Coq7"/>
</dbReference>
<dbReference type="SUPFAM" id="SSF47240">
    <property type="entry name" value="Ferritin-like"/>
    <property type="match status" value="1"/>
</dbReference>
<reference evidence="11" key="1">
    <citation type="submission" date="2020-01" db="EMBL/GenBank/DDBJ databases">
        <title>'Steroidobacter agaridevorans' sp. nov., agar-degrading bacteria isolated from rhizosphere soils.</title>
        <authorList>
            <person name="Ikenaga M."/>
            <person name="Kataoka M."/>
            <person name="Murouchi A."/>
            <person name="Katsuragi S."/>
            <person name="Sakai M."/>
        </authorList>
    </citation>
    <scope>NUCLEOTIDE SEQUENCE [LARGE SCALE GENOMIC DNA]</scope>
    <source>
        <strain evidence="11">YU21-B</strain>
    </source>
</reference>
<keyword evidence="7 9" id="KW-0503">Monooxygenase</keyword>
<dbReference type="HAMAP" id="MF_01658">
    <property type="entry name" value="COQ7"/>
    <property type="match status" value="1"/>
</dbReference>
<dbReference type="InterPro" id="IPR012347">
    <property type="entry name" value="Ferritin-like"/>
</dbReference>
<evidence type="ECO:0000256" key="9">
    <source>
        <dbReference type="HAMAP-Rule" id="MF_01658"/>
    </source>
</evidence>
<keyword evidence="3 9" id="KW-0831">Ubiquinone biosynthesis</keyword>